<evidence type="ECO:0000256" key="2">
    <source>
        <dbReference type="ARBA" id="ARBA00022692"/>
    </source>
</evidence>
<gene>
    <name evidence="7" type="ORF">AMAG_08130</name>
</gene>
<protein>
    <recommendedName>
        <fullName evidence="9">AB hydrolase-1 domain-containing protein</fullName>
    </recommendedName>
</protein>
<organism evidence="7 8">
    <name type="scientific">Allomyces macrogynus (strain ATCC 38327)</name>
    <name type="common">Allomyces javanicus var. macrogynus</name>
    <dbReference type="NCBI Taxonomy" id="578462"/>
    <lineage>
        <taxon>Eukaryota</taxon>
        <taxon>Fungi</taxon>
        <taxon>Fungi incertae sedis</taxon>
        <taxon>Blastocladiomycota</taxon>
        <taxon>Blastocladiomycetes</taxon>
        <taxon>Blastocladiales</taxon>
        <taxon>Blastocladiaceae</taxon>
        <taxon>Allomyces</taxon>
    </lineage>
</organism>
<comment type="similarity">
    <text evidence="1">Belongs to the TMEM53 family.</text>
</comment>
<name>A0A0L0SKR3_ALLM3</name>
<sequence>MSLRSTLLSTARSVNTLRFLSRTMATASTTDKDGVADVLILGWAQSDLRHVAKYQNVYHGQLLADASEAAPIMKWTTSAFASQTLQFAKPESWSFRDIEPIYQVLRDQGHFQPAGTASGQKAPRTPLVLHLLSNGGVNSLVILLHLARERKMQLTDVAAIVLDSAPTPVHAMGMWPWSGLFADAILPASTPAALRNTAQMLLYAQMRAKSAIMTGLLGRPARADTNFATLVHHPDIRAVPRLLLYSRVDDMVPLADIELALSKMREAGHASVVESVDFVDSAHVSHLRAYPEKYTKEVGQFLARVGLAEMAMQAAGEPVVLKSQL</sequence>
<dbReference type="GO" id="GO:0005640">
    <property type="term" value="C:nuclear outer membrane"/>
    <property type="evidence" value="ECO:0007669"/>
    <property type="project" value="UniProtKB-SubCell"/>
</dbReference>
<keyword evidence="2" id="KW-0812">Transmembrane</keyword>
<reference evidence="7 8" key="1">
    <citation type="submission" date="2009-11" db="EMBL/GenBank/DDBJ databases">
        <title>Annotation of Allomyces macrogynus ATCC 38327.</title>
        <authorList>
            <consortium name="The Broad Institute Genome Sequencing Platform"/>
            <person name="Russ C."/>
            <person name="Cuomo C."/>
            <person name="Burger G."/>
            <person name="Gray M.W."/>
            <person name="Holland P.W.H."/>
            <person name="King N."/>
            <person name="Lang F.B.F."/>
            <person name="Roger A.J."/>
            <person name="Ruiz-Trillo I."/>
            <person name="Young S.K."/>
            <person name="Zeng Q."/>
            <person name="Gargeya S."/>
            <person name="Fitzgerald M."/>
            <person name="Haas B."/>
            <person name="Abouelleil A."/>
            <person name="Alvarado L."/>
            <person name="Arachchi H.M."/>
            <person name="Berlin A."/>
            <person name="Chapman S.B."/>
            <person name="Gearin G."/>
            <person name="Goldberg J."/>
            <person name="Griggs A."/>
            <person name="Gujja S."/>
            <person name="Hansen M."/>
            <person name="Heiman D."/>
            <person name="Howarth C."/>
            <person name="Larimer J."/>
            <person name="Lui A."/>
            <person name="MacDonald P.J.P."/>
            <person name="McCowen C."/>
            <person name="Montmayeur A."/>
            <person name="Murphy C."/>
            <person name="Neiman D."/>
            <person name="Pearson M."/>
            <person name="Priest M."/>
            <person name="Roberts A."/>
            <person name="Saif S."/>
            <person name="Shea T."/>
            <person name="Sisk P."/>
            <person name="Stolte C."/>
            <person name="Sykes S."/>
            <person name="Wortman J."/>
            <person name="Nusbaum C."/>
            <person name="Birren B."/>
        </authorList>
    </citation>
    <scope>NUCLEOTIDE SEQUENCE [LARGE SCALE GENOMIC DNA]</scope>
    <source>
        <strain evidence="7 8">ATCC 38327</strain>
    </source>
</reference>
<dbReference type="PANTHER" id="PTHR12265">
    <property type="entry name" value="TRANSMEMBRANE PROTEIN 53"/>
    <property type="match status" value="1"/>
</dbReference>
<evidence type="ECO:0008006" key="9">
    <source>
        <dbReference type="Google" id="ProtNLM"/>
    </source>
</evidence>
<comment type="subcellular location">
    <subcellularLocation>
        <location evidence="6">Nucleus outer membrane</location>
        <topology evidence="6">Single-pass membrane protein</topology>
    </subcellularLocation>
</comment>
<evidence type="ECO:0000313" key="7">
    <source>
        <dbReference type="EMBL" id="KNE62955.1"/>
    </source>
</evidence>
<dbReference type="SUPFAM" id="SSF53474">
    <property type="entry name" value="alpha/beta-Hydrolases"/>
    <property type="match status" value="1"/>
</dbReference>
<keyword evidence="5" id="KW-0539">Nucleus</keyword>
<dbReference type="InterPro" id="IPR029058">
    <property type="entry name" value="AB_hydrolase_fold"/>
</dbReference>
<dbReference type="eggNOG" id="KOG2521">
    <property type="taxonomic scope" value="Eukaryota"/>
</dbReference>
<evidence type="ECO:0000313" key="8">
    <source>
        <dbReference type="Proteomes" id="UP000054350"/>
    </source>
</evidence>
<dbReference type="OrthoDB" id="77878at2759"/>
<keyword evidence="8" id="KW-1185">Reference proteome</keyword>
<dbReference type="Pfam" id="PF05705">
    <property type="entry name" value="DUF829"/>
    <property type="match status" value="1"/>
</dbReference>
<dbReference type="PANTHER" id="PTHR12265:SF30">
    <property type="entry name" value="TRANSMEMBRANE PROTEIN 53"/>
    <property type="match status" value="1"/>
</dbReference>
<keyword evidence="4" id="KW-0472">Membrane</keyword>
<dbReference type="AlphaFoldDB" id="A0A0L0SKR3"/>
<evidence type="ECO:0000256" key="3">
    <source>
        <dbReference type="ARBA" id="ARBA00022989"/>
    </source>
</evidence>
<evidence type="ECO:0000256" key="1">
    <source>
        <dbReference type="ARBA" id="ARBA00007387"/>
    </source>
</evidence>
<dbReference type="VEuPathDB" id="FungiDB:AMAG_08130"/>
<keyword evidence="3" id="KW-1133">Transmembrane helix</keyword>
<dbReference type="InterPro" id="IPR008547">
    <property type="entry name" value="DUF829_TMEM53"/>
</dbReference>
<evidence type="ECO:0000256" key="6">
    <source>
        <dbReference type="ARBA" id="ARBA00034303"/>
    </source>
</evidence>
<proteinExistence type="inferred from homology"/>
<evidence type="ECO:0000256" key="5">
    <source>
        <dbReference type="ARBA" id="ARBA00023242"/>
    </source>
</evidence>
<accession>A0A0L0SKR3</accession>
<evidence type="ECO:0000256" key="4">
    <source>
        <dbReference type="ARBA" id="ARBA00023136"/>
    </source>
</evidence>
<reference evidence="8" key="2">
    <citation type="submission" date="2009-11" db="EMBL/GenBank/DDBJ databases">
        <title>The Genome Sequence of Allomyces macrogynus strain ATCC 38327.</title>
        <authorList>
            <consortium name="The Broad Institute Genome Sequencing Platform"/>
            <person name="Russ C."/>
            <person name="Cuomo C."/>
            <person name="Shea T."/>
            <person name="Young S.K."/>
            <person name="Zeng Q."/>
            <person name="Koehrsen M."/>
            <person name="Haas B."/>
            <person name="Borodovsky M."/>
            <person name="Guigo R."/>
            <person name="Alvarado L."/>
            <person name="Berlin A."/>
            <person name="Borenstein D."/>
            <person name="Chen Z."/>
            <person name="Engels R."/>
            <person name="Freedman E."/>
            <person name="Gellesch M."/>
            <person name="Goldberg J."/>
            <person name="Griggs A."/>
            <person name="Gujja S."/>
            <person name="Heiman D."/>
            <person name="Hepburn T."/>
            <person name="Howarth C."/>
            <person name="Jen D."/>
            <person name="Larson L."/>
            <person name="Lewis B."/>
            <person name="Mehta T."/>
            <person name="Park D."/>
            <person name="Pearson M."/>
            <person name="Roberts A."/>
            <person name="Saif S."/>
            <person name="Shenoy N."/>
            <person name="Sisk P."/>
            <person name="Stolte C."/>
            <person name="Sykes S."/>
            <person name="Walk T."/>
            <person name="White J."/>
            <person name="Yandava C."/>
            <person name="Burger G."/>
            <person name="Gray M.W."/>
            <person name="Holland P.W.H."/>
            <person name="King N."/>
            <person name="Lang F.B.F."/>
            <person name="Roger A.J."/>
            <person name="Ruiz-Trillo I."/>
            <person name="Lander E."/>
            <person name="Nusbaum C."/>
        </authorList>
    </citation>
    <scope>NUCLEOTIDE SEQUENCE [LARGE SCALE GENOMIC DNA]</scope>
    <source>
        <strain evidence="8">ATCC 38327</strain>
    </source>
</reference>
<dbReference type="EMBL" id="GG745341">
    <property type="protein sequence ID" value="KNE62955.1"/>
    <property type="molecule type" value="Genomic_DNA"/>
</dbReference>
<dbReference type="Proteomes" id="UP000054350">
    <property type="component" value="Unassembled WGS sequence"/>
</dbReference>